<keyword evidence="1" id="KW-1133">Transmembrane helix</keyword>
<feature type="transmembrane region" description="Helical" evidence="1">
    <location>
        <begin position="40"/>
        <end position="62"/>
    </location>
</feature>
<dbReference type="AlphaFoldDB" id="A0A317G2U3"/>
<keyword evidence="1" id="KW-0472">Membrane</keyword>
<name>A0A317G2U3_BUTFI</name>
<dbReference type="EMBL" id="NXNG01000001">
    <property type="protein sequence ID" value="PWT26702.1"/>
    <property type="molecule type" value="Genomic_DNA"/>
</dbReference>
<evidence type="ECO:0008006" key="4">
    <source>
        <dbReference type="Google" id="ProtNLM"/>
    </source>
</evidence>
<proteinExistence type="predicted"/>
<keyword evidence="1" id="KW-0812">Transmembrane</keyword>
<organism evidence="2 3">
    <name type="scientific">Butyrivibrio fibrisolvens</name>
    <dbReference type="NCBI Taxonomy" id="831"/>
    <lineage>
        <taxon>Bacteria</taxon>
        <taxon>Bacillati</taxon>
        <taxon>Bacillota</taxon>
        <taxon>Clostridia</taxon>
        <taxon>Lachnospirales</taxon>
        <taxon>Lachnospiraceae</taxon>
        <taxon>Butyrivibrio</taxon>
    </lineage>
</organism>
<evidence type="ECO:0000313" key="2">
    <source>
        <dbReference type="EMBL" id="PWT26702.1"/>
    </source>
</evidence>
<keyword evidence="3" id="KW-1185">Reference proteome</keyword>
<evidence type="ECO:0000313" key="3">
    <source>
        <dbReference type="Proteomes" id="UP000245488"/>
    </source>
</evidence>
<dbReference type="Proteomes" id="UP000245488">
    <property type="component" value="Chromosome"/>
</dbReference>
<comment type="caution">
    <text evidence="2">The sequence shown here is derived from an EMBL/GenBank/DDBJ whole genome shotgun (WGS) entry which is preliminary data.</text>
</comment>
<accession>A0A317G2U3</accession>
<sequence>MKHLGVSFSDTITKIYKNKKHKPLRADHGAKKRISPGAAITLEASILIPLFLMFFVTVFSLFEMLRLQNAVEIALHQTGNEICLLRFEADMVLGAGEELLSTGDESGTIFDDLAGIPDSYKTAGRNVFDSAVTYLMVKNYLDPSSILETPVLDGEIYVAPLNLTNEGEVGLEAVYTTHPYFKCFGLSDIRMEARYYGHDWSGFAVVSDQEEEQEDEDPDVYIAKRAGAVYHTDKGCTYLTRNIHNCPYIEIEDKRNKGGAIYYPCSTCGGGTSGTVYYTDYGRRYHSSLDCHQLTRDIITLKLSAAKEQGYRPCSVCAGG</sequence>
<evidence type="ECO:0000256" key="1">
    <source>
        <dbReference type="SAM" id="Phobius"/>
    </source>
</evidence>
<gene>
    <name evidence="2" type="ORF">CPT75_05975</name>
</gene>
<dbReference type="RefSeq" id="WP_110072439.1">
    <property type="nucleotide sequence ID" value="NZ_CM009896.1"/>
</dbReference>
<protein>
    <recommendedName>
        <fullName evidence="4">TadE-like protein</fullName>
    </recommendedName>
</protein>
<reference evidence="2 3" key="1">
    <citation type="submission" date="2017-09" db="EMBL/GenBank/DDBJ databases">
        <title>High-quality draft genome sequence of Butyrivibrio fibrisolvens INBov1, isolated from cow rumen.</title>
        <authorList>
            <person name="Rodriguez Hernaez J."/>
            <person name="Rivarola M."/>
            <person name="Paniego N."/>
            <person name="Cravero S."/>
            <person name="Ceron Cucchi M."/>
            <person name="Martinez M.C."/>
        </authorList>
    </citation>
    <scope>NUCLEOTIDE SEQUENCE [LARGE SCALE GENOMIC DNA]</scope>
    <source>
        <strain evidence="2 3">INBov1</strain>
    </source>
</reference>